<dbReference type="InterPro" id="IPR004314">
    <property type="entry name" value="Neprosin"/>
</dbReference>
<accession>A0A2P5FU10</accession>
<dbReference type="PANTHER" id="PTHR31589">
    <property type="entry name" value="PROTEIN, PUTATIVE (DUF239)-RELATED-RELATED"/>
    <property type="match status" value="1"/>
</dbReference>
<organism evidence="2 3">
    <name type="scientific">Trema orientale</name>
    <name type="common">Charcoal tree</name>
    <name type="synonym">Celtis orientalis</name>
    <dbReference type="NCBI Taxonomy" id="63057"/>
    <lineage>
        <taxon>Eukaryota</taxon>
        <taxon>Viridiplantae</taxon>
        <taxon>Streptophyta</taxon>
        <taxon>Embryophyta</taxon>
        <taxon>Tracheophyta</taxon>
        <taxon>Spermatophyta</taxon>
        <taxon>Magnoliopsida</taxon>
        <taxon>eudicotyledons</taxon>
        <taxon>Gunneridae</taxon>
        <taxon>Pentapetalae</taxon>
        <taxon>rosids</taxon>
        <taxon>fabids</taxon>
        <taxon>Rosales</taxon>
        <taxon>Cannabaceae</taxon>
        <taxon>Trema</taxon>
    </lineage>
</organism>
<dbReference type="PROSITE" id="PS52045">
    <property type="entry name" value="NEPROSIN_PEP_CD"/>
    <property type="match status" value="1"/>
</dbReference>
<dbReference type="Pfam" id="PF03080">
    <property type="entry name" value="Neprosin"/>
    <property type="match status" value="1"/>
</dbReference>
<dbReference type="Proteomes" id="UP000237000">
    <property type="component" value="Unassembled WGS sequence"/>
</dbReference>
<reference evidence="3" key="1">
    <citation type="submission" date="2016-06" db="EMBL/GenBank/DDBJ databases">
        <title>Parallel loss of symbiosis genes in relatives of nitrogen-fixing non-legume Parasponia.</title>
        <authorList>
            <person name="Van Velzen R."/>
            <person name="Holmer R."/>
            <person name="Bu F."/>
            <person name="Rutten L."/>
            <person name="Van Zeijl A."/>
            <person name="Liu W."/>
            <person name="Santuari L."/>
            <person name="Cao Q."/>
            <person name="Sharma T."/>
            <person name="Shen D."/>
            <person name="Roswanjaya Y."/>
            <person name="Wardhani T."/>
            <person name="Kalhor M.S."/>
            <person name="Jansen J."/>
            <person name="Van den Hoogen J."/>
            <person name="Gungor B."/>
            <person name="Hartog M."/>
            <person name="Hontelez J."/>
            <person name="Verver J."/>
            <person name="Yang W.-C."/>
            <person name="Schijlen E."/>
            <person name="Repin R."/>
            <person name="Schilthuizen M."/>
            <person name="Schranz E."/>
            <person name="Heidstra R."/>
            <person name="Miyata K."/>
            <person name="Fedorova E."/>
            <person name="Kohlen W."/>
            <person name="Bisseling T."/>
            <person name="Smit S."/>
            <person name="Geurts R."/>
        </authorList>
    </citation>
    <scope>NUCLEOTIDE SEQUENCE [LARGE SCALE GENOMIC DNA]</scope>
    <source>
        <strain evidence="3">cv. RG33-2</strain>
    </source>
</reference>
<dbReference type="InParanoid" id="A0A2P5FU10"/>
<proteinExistence type="predicted"/>
<dbReference type="FunCoup" id="A0A2P5FU10">
    <property type="interactions" value="59"/>
</dbReference>
<evidence type="ECO:0000313" key="3">
    <source>
        <dbReference type="Proteomes" id="UP000237000"/>
    </source>
</evidence>
<gene>
    <name evidence="2" type="ORF">TorRG33x02_030130</name>
</gene>
<dbReference type="InterPro" id="IPR053168">
    <property type="entry name" value="Glutamic_endopeptidase"/>
</dbReference>
<sequence length="307" mass="33939">MRPSSRPKMNWKESSTVGKIPLETGLKGKGCPIGTVPIRRTTKEDLIRSRLFTHNYASRFSSLIVDKPGLHHAALRTKPDPNKKYNGGGVVTSAYQPSVTVSQYSSSQMTIQNGLDTIQVGWTVNPSLYGDNKTRLFTFFQAGATSCFNTHCPGFIIVDTRIPLDLVLEPISQRGGPIYDLTLFVYRDQANGNWWLEFGRSNTQIGFWPARIFSGLTDLATYMEWGGEAYSPPGQPSPPMGNSFFPSGDESLDAFCEHITTINEAHDPVDAENTEEFTDDVRLYKVDDWGIRGKAGHVFGFGGPGES</sequence>
<dbReference type="Gene3D" id="3.90.1320.10">
    <property type="entry name" value="Outer-capsid protein sigma 3, large lobe"/>
    <property type="match status" value="1"/>
</dbReference>
<protein>
    <recommendedName>
        <fullName evidence="1">Neprosin PEP catalytic domain-containing protein</fullName>
    </recommendedName>
</protein>
<name>A0A2P5FU10_TREOI</name>
<dbReference type="OrthoDB" id="1858978at2759"/>
<dbReference type="EMBL" id="JXTC01000009">
    <property type="protein sequence ID" value="POO01259.1"/>
    <property type="molecule type" value="Genomic_DNA"/>
</dbReference>
<dbReference type="PANTHER" id="PTHR31589:SF223">
    <property type="entry name" value="PROTEIN, PUTATIVE (DUF239)-RELATED"/>
    <property type="match status" value="1"/>
</dbReference>
<feature type="domain" description="Neprosin PEP catalytic" evidence="1">
    <location>
        <begin position="65"/>
        <end position="307"/>
    </location>
</feature>
<comment type="caution">
    <text evidence="2">The sequence shown here is derived from an EMBL/GenBank/DDBJ whole genome shotgun (WGS) entry which is preliminary data.</text>
</comment>
<keyword evidence="3" id="KW-1185">Reference proteome</keyword>
<evidence type="ECO:0000313" key="2">
    <source>
        <dbReference type="EMBL" id="POO01259.1"/>
    </source>
</evidence>
<dbReference type="AlphaFoldDB" id="A0A2P5FU10"/>
<evidence type="ECO:0000259" key="1">
    <source>
        <dbReference type="PROSITE" id="PS52045"/>
    </source>
</evidence>